<dbReference type="PANTHER" id="PTHR11579">
    <property type="entry name" value="PROTEIN-L-ISOASPARTATE O-METHYLTRANSFERASE"/>
    <property type="match status" value="1"/>
</dbReference>
<sequence length="223" mass="24269">MAWSCSGNTNDELVARLTEKHIIKSEPVISAMRAVDRGHFVDYQPYQDSPQTIGYGATISAPHMHGYALENLKPYLQSGMNVLDVGSGSGYLTACMAAMVGTSGRVVGIDHIPELVDASKKALDRHYPEWLKSGRIRMIVGDGRKGYMPDAPYDCIHVGAASPSKPQELLEQLKSPGRMFVPVGTSSQRIIVYDKDADGNISQAQIMGVLYVPLTDPDSQRTS</sequence>
<protein>
    <recommendedName>
        <fullName evidence="10">Protein-L-isoaspartate O-methyltransferase</fullName>
        <ecNumber evidence="10">2.1.1.77</ecNumber>
    </recommendedName>
</protein>
<name>A0A9W7Y995_9FUNG</name>
<evidence type="ECO:0000256" key="6">
    <source>
        <dbReference type="ARBA" id="ARBA00022679"/>
    </source>
</evidence>
<dbReference type="Proteomes" id="UP001149813">
    <property type="component" value="Unassembled WGS sequence"/>
</dbReference>
<reference evidence="11" key="1">
    <citation type="submission" date="2022-07" db="EMBL/GenBank/DDBJ databases">
        <title>Phylogenomic reconstructions and comparative analyses of Kickxellomycotina fungi.</title>
        <authorList>
            <person name="Reynolds N.K."/>
            <person name="Stajich J.E."/>
            <person name="Barry K."/>
            <person name="Grigoriev I.V."/>
            <person name="Crous P."/>
            <person name="Smith M.E."/>
        </authorList>
    </citation>
    <scope>NUCLEOTIDE SEQUENCE</scope>
    <source>
        <strain evidence="11">NBRC 32514</strain>
    </source>
</reference>
<dbReference type="InterPro" id="IPR029063">
    <property type="entry name" value="SAM-dependent_MTases_sf"/>
</dbReference>
<dbReference type="OrthoDB" id="73890at2759"/>
<keyword evidence="6 10" id="KW-0808">Transferase</keyword>
<comment type="catalytic activity">
    <reaction evidence="8">
        <text>[protein]-L-isoaspartate + S-adenosyl-L-methionine = [protein]-L-isoaspartate alpha-methyl ester + S-adenosyl-L-homocysteine</text>
        <dbReference type="Rhea" id="RHEA:12705"/>
        <dbReference type="Rhea" id="RHEA-COMP:12143"/>
        <dbReference type="Rhea" id="RHEA-COMP:12144"/>
        <dbReference type="ChEBI" id="CHEBI:57856"/>
        <dbReference type="ChEBI" id="CHEBI:59789"/>
        <dbReference type="ChEBI" id="CHEBI:90596"/>
        <dbReference type="ChEBI" id="CHEBI:90598"/>
        <dbReference type="EC" id="2.1.1.77"/>
    </reaction>
    <physiologicalReaction direction="left-to-right" evidence="8">
        <dbReference type="Rhea" id="RHEA:12706"/>
    </physiologicalReaction>
</comment>
<proteinExistence type="inferred from homology"/>
<keyword evidence="5 10" id="KW-0489">Methyltransferase</keyword>
<dbReference type="EMBL" id="JANBOJ010000002">
    <property type="protein sequence ID" value="KAJ1725730.1"/>
    <property type="molecule type" value="Genomic_DNA"/>
</dbReference>
<accession>A0A9W7Y995</accession>
<evidence type="ECO:0000256" key="10">
    <source>
        <dbReference type="RuleBase" id="RU003802"/>
    </source>
</evidence>
<dbReference type="CDD" id="cd02440">
    <property type="entry name" value="AdoMet_MTases"/>
    <property type="match status" value="1"/>
</dbReference>
<dbReference type="NCBIfam" id="TIGR00080">
    <property type="entry name" value="pimt"/>
    <property type="match status" value="1"/>
</dbReference>
<evidence type="ECO:0000256" key="7">
    <source>
        <dbReference type="ARBA" id="ARBA00022691"/>
    </source>
</evidence>
<evidence type="ECO:0000256" key="2">
    <source>
        <dbReference type="ARBA" id="ARBA00005369"/>
    </source>
</evidence>
<keyword evidence="12" id="KW-1185">Reference proteome</keyword>
<dbReference type="PANTHER" id="PTHR11579:SF0">
    <property type="entry name" value="PROTEIN-L-ISOASPARTATE(D-ASPARTATE) O-METHYLTRANSFERASE"/>
    <property type="match status" value="1"/>
</dbReference>
<evidence type="ECO:0000256" key="3">
    <source>
        <dbReference type="ARBA" id="ARBA00011245"/>
    </source>
</evidence>
<comment type="subunit">
    <text evidence="3">Monomer.</text>
</comment>
<dbReference type="InterPro" id="IPR000682">
    <property type="entry name" value="PCMT"/>
</dbReference>
<organism evidence="11 12">
    <name type="scientific">Coemansia erecta</name>
    <dbReference type="NCBI Taxonomy" id="147472"/>
    <lineage>
        <taxon>Eukaryota</taxon>
        <taxon>Fungi</taxon>
        <taxon>Fungi incertae sedis</taxon>
        <taxon>Zoopagomycota</taxon>
        <taxon>Kickxellomycotina</taxon>
        <taxon>Kickxellomycetes</taxon>
        <taxon>Kickxellales</taxon>
        <taxon>Kickxellaceae</taxon>
        <taxon>Coemansia</taxon>
    </lineage>
</organism>
<evidence type="ECO:0000256" key="8">
    <source>
        <dbReference type="ARBA" id="ARBA00035815"/>
    </source>
</evidence>
<dbReference type="AlphaFoldDB" id="A0A9W7Y995"/>
<gene>
    <name evidence="11" type="ORF">LPJ53_000209</name>
</gene>
<dbReference type="GO" id="GO:0032259">
    <property type="term" value="P:methylation"/>
    <property type="evidence" value="ECO:0007669"/>
    <property type="project" value="UniProtKB-KW"/>
</dbReference>
<evidence type="ECO:0000313" key="12">
    <source>
        <dbReference type="Proteomes" id="UP001149813"/>
    </source>
</evidence>
<evidence type="ECO:0000256" key="4">
    <source>
        <dbReference type="ARBA" id="ARBA00022490"/>
    </source>
</evidence>
<evidence type="ECO:0000256" key="1">
    <source>
        <dbReference type="ARBA" id="ARBA00004514"/>
    </source>
</evidence>
<evidence type="ECO:0000313" key="11">
    <source>
        <dbReference type="EMBL" id="KAJ1725730.1"/>
    </source>
</evidence>
<keyword evidence="7 10" id="KW-0949">S-adenosyl-L-methionine</keyword>
<comment type="function">
    <text evidence="9">Initiates the repair of damaged proteins by catalyzing methyl esterification of L-isoaspartyl and D-aspartyl residues produced by spontaneous isomerization and racemization of L-aspartyl and L-asparaginyl residues in aging peptides and proteins.</text>
</comment>
<dbReference type="EC" id="2.1.1.77" evidence="10"/>
<dbReference type="GO" id="GO:0004719">
    <property type="term" value="F:protein-L-isoaspartate (D-aspartate) O-methyltransferase activity"/>
    <property type="evidence" value="ECO:0007669"/>
    <property type="project" value="UniProtKB-UniRule"/>
</dbReference>
<dbReference type="SUPFAM" id="SSF53335">
    <property type="entry name" value="S-adenosyl-L-methionine-dependent methyltransferases"/>
    <property type="match status" value="1"/>
</dbReference>
<comment type="subcellular location">
    <subcellularLocation>
        <location evidence="1">Cytoplasm</location>
        <location evidence="1">Cytosol</location>
    </subcellularLocation>
</comment>
<dbReference type="Gene3D" id="3.40.50.150">
    <property type="entry name" value="Vaccinia Virus protein VP39"/>
    <property type="match status" value="1"/>
</dbReference>
<dbReference type="GO" id="GO:0006950">
    <property type="term" value="P:response to stress"/>
    <property type="evidence" value="ECO:0007669"/>
    <property type="project" value="UniProtKB-ARBA"/>
</dbReference>
<evidence type="ECO:0000256" key="9">
    <source>
        <dbReference type="ARBA" id="ARBA00054057"/>
    </source>
</evidence>
<comment type="caution">
    <text evidence="11">The sequence shown here is derived from an EMBL/GenBank/DDBJ whole genome shotgun (WGS) entry which is preliminary data.</text>
</comment>
<dbReference type="PROSITE" id="PS01279">
    <property type="entry name" value="PCMT"/>
    <property type="match status" value="1"/>
</dbReference>
<evidence type="ECO:0000256" key="5">
    <source>
        <dbReference type="ARBA" id="ARBA00022603"/>
    </source>
</evidence>
<keyword evidence="4" id="KW-0963">Cytoplasm</keyword>
<dbReference type="FunFam" id="3.40.50.150:FF:000235">
    <property type="entry name" value="Protein-L-isoaspartate O-methyltransferase"/>
    <property type="match status" value="1"/>
</dbReference>
<comment type="similarity">
    <text evidence="2 10">Belongs to the methyltransferase superfamily. L-isoaspartyl/D-aspartyl protein methyltransferase family.</text>
</comment>
<dbReference type="Pfam" id="PF01135">
    <property type="entry name" value="PCMT"/>
    <property type="match status" value="1"/>
</dbReference>
<dbReference type="GO" id="GO:0005829">
    <property type="term" value="C:cytosol"/>
    <property type="evidence" value="ECO:0007669"/>
    <property type="project" value="UniProtKB-SubCell"/>
</dbReference>